<accession>A0A1N6M130</accession>
<evidence type="ECO:0000256" key="4">
    <source>
        <dbReference type="ARBA" id="ARBA00022694"/>
    </source>
</evidence>
<evidence type="ECO:0000256" key="8">
    <source>
        <dbReference type="HAMAP-Rule" id="MF_01161"/>
    </source>
</evidence>
<comment type="domain">
    <text evidence="8">The N-terminal region contains the highly conserved SGGXDS motif, predicted to be a P-loop motif involved in ATP binding.</text>
</comment>
<gene>
    <name evidence="8 10" type="primary">tilS</name>
    <name evidence="10" type="ORF">VSP9026_00725</name>
</gene>
<evidence type="ECO:0000256" key="1">
    <source>
        <dbReference type="ARBA" id="ARBA00004496"/>
    </source>
</evidence>
<comment type="catalytic activity">
    <reaction evidence="7 8">
        <text>cytidine(34) in tRNA(Ile2) + L-lysine + ATP = lysidine(34) in tRNA(Ile2) + AMP + diphosphate + H(+)</text>
        <dbReference type="Rhea" id="RHEA:43744"/>
        <dbReference type="Rhea" id="RHEA-COMP:10625"/>
        <dbReference type="Rhea" id="RHEA-COMP:10670"/>
        <dbReference type="ChEBI" id="CHEBI:15378"/>
        <dbReference type="ChEBI" id="CHEBI:30616"/>
        <dbReference type="ChEBI" id="CHEBI:32551"/>
        <dbReference type="ChEBI" id="CHEBI:33019"/>
        <dbReference type="ChEBI" id="CHEBI:82748"/>
        <dbReference type="ChEBI" id="CHEBI:83665"/>
        <dbReference type="ChEBI" id="CHEBI:456215"/>
        <dbReference type="EC" id="6.3.4.19"/>
    </reaction>
</comment>
<evidence type="ECO:0000256" key="3">
    <source>
        <dbReference type="ARBA" id="ARBA00022598"/>
    </source>
</evidence>
<dbReference type="GO" id="GO:0006400">
    <property type="term" value="P:tRNA modification"/>
    <property type="evidence" value="ECO:0007669"/>
    <property type="project" value="UniProtKB-UniRule"/>
</dbReference>
<dbReference type="InterPro" id="IPR012796">
    <property type="entry name" value="Lysidine-tRNA-synth_C"/>
</dbReference>
<dbReference type="OrthoDB" id="9807403at2"/>
<dbReference type="EC" id="6.3.4.19" evidence="8"/>
<keyword evidence="5 8" id="KW-0547">Nucleotide-binding</keyword>
<dbReference type="SUPFAM" id="SSF56037">
    <property type="entry name" value="PheT/TilS domain"/>
    <property type="match status" value="1"/>
</dbReference>
<dbReference type="InterPro" id="IPR012795">
    <property type="entry name" value="tRNA_Ile_lys_synt_N"/>
</dbReference>
<keyword evidence="2 8" id="KW-0963">Cytoplasm</keyword>
<dbReference type="Pfam" id="PF01171">
    <property type="entry name" value="ATP_bind_3"/>
    <property type="match status" value="1"/>
</dbReference>
<keyword evidence="4 8" id="KW-0819">tRNA processing</keyword>
<reference evidence="10" key="1">
    <citation type="submission" date="2016-12" db="EMBL/GenBank/DDBJ databases">
        <authorList>
            <person name="Song W.-J."/>
            <person name="Kurnit D.M."/>
        </authorList>
    </citation>
    <scope>NUCLEOTIDE SEQUENCE [LARGE SCALE GENOMIC DNA]</scope>
    <source>
        <strain evidence="10">CECT 9026</strain>
    </source>
</reference>
<dbReference type="InterPro" id="IPR014729">
    <property type="entry name" value="Rossmann-like_a/b/a_fold"/>
</dbReference>
<dbReference type="GO" id="GO:0005524">
    <property type="term" value="F:ATP binding"/>
    <property type="evidence" value="ECO:0007669"/>
    <property type="project" value="UniProtKB-UniRule"/>
</dbReference>
<dbReference type="HAMAP" id="MF_01161">
    <property type="entry name" value="tRNA_Ile_lys_synt"/>
    <property type="match status" value="1"/>
</dbReference>
<comment type="similarity">
    <text evidence="8">Belongs to the tRNA(Ile)-lysidine synthase family.</text>
</comment>
<dbReference type="GO" id="GO:0005737">
    <property type="term" value="C:cytoplasm"/>
    <property type="evidence" value="ECO:0007669"/>
    <property type="project" value="UniProtKB-SubCell"/>
</dbReference>
<dbReference type="PANTHER" id="PTHR43033:SF1">
    <property type="entry name" value="TRNA(ILE)-LYSIDINE SYNTHASE-RELATED"/>
    <property type="match status" value="1"/>
</dbReference>
<evidence type="ECO:0000313" key="10">
    <source>
        <dbReference type="EMBL" id="SIO93077.1"/>
    </source>
</evidence>
<evidence type="ECO:0000256" key="7">
    <source>
        <dbReference type="ARBA" id="ARBA00048539"/>
    </source>
</evidence>
<dbReference type="SUPFAM" id="SSF82829">
    <property type="entry name" value="MesJ substrate recognition domain-like"/>
    <property type="match status" value="1"/>
</dbReference>
<name>A0A1N6M130_9VIBR</name>
<dbReference type="InterPro" id="IPR011063">
    <property type="entry name" value="TilS/TtcA_N"/>
</dbReference>
<comment type="function">
    <text evidence="8">Ligates lysine onto the cytidine present at position 34 of the AUA codon-specific tRNA(Ile) that contains the anticodon CAU, in an ATP-dependent manner. Cytidine is converted to lysidine, thus changing the amino acid specificity of the tRNA from methionine to isoleucine.</text>
</comment>
<dbReference type="Gene3D" id="1.20.59.20">
    <property type="match status" value="1"/>
</dbReference>
<dbReference type="Pfam" id="PF11734">
    <property type="entry name" value="TilS_C"/>
    <property type="match status" value="1"/>
</dbReference>
<dbReference type="AlphaFoldDB" id="A0A1N6M130"/>
<dbReference type="InterPro" id="IPR012094">
    <property type="entry name" value="tRNA_Ile_lys_synt"/>
</dbReference>
<dbReference type="CDD" id="cd01992">
    <property type="entry name" value="TilS_N"/>
    <property type="match status" value="1"/>
</dbReference>
<dbReference type="PANTHER" id="PTHR43033">
    <property type="entry name" value="TRNA(ILE)-LYSIDINE SYNTHASE-RELATED"/>
    <property type="match status" value="1"/>
</dbReference>
<feature type="binding site" evidence="8">
    <location>
        <begin position="26"/>
        <end position="31"/>
    </location>
    <ligand>
        <name>ATP</name>
        <dbReference type="ChEBI" id="CHEBI:30616"/>
    </ligand>
</feature>
<sequence length="458" mass="52448">MLYHDFSQFMTTHIQSPQARCILALSGGIDSRVLLHLLARYVRDKQCPAMAVHVHHGLSSFAERWVERCREWCAEEGLPFQVAYIQCDTQGKGLEAAARQARYQALEHYIDEGDLLLTGQHRDDQLETFLLALKRGSGPKGLSGMAASMPFHQGRLIRPLLHCARAEIEAYANTHQLSWVEDESNQDTRFDRNFLRHEVMPLLVERWPHFPQAVQRSAELCASQEALLNELLQERFQAALQPDNRLSVRCLLDCGEAVRAQILRMWFHQFGHQMPSRVQLEHISHQVLQAKSDANPRCRIGNHEVRRFAGYLHYIPVYADISDWQCQIKFNHPVELPDGLGTLTLAKGALLTECATEKQVEFGLDKRCLSMPLWVSFNPEGLVASPVGRKGRHKLKKLFQEYRIPSWQRRRMPILLCGQQVIAVAGLFVDEHFSGSDYELIWSTDTSALAHQCQNWDV</sequence>
<keyword evidence="3 8" id="KW-0436">Ligase</keyword>
<dbReference type="NCBIfam" id="TIGR02432">
    <property type="entry name" value="lysidine_TilS_N"/>
    <property type="match status" value="1"/>
</dbReference>
<evidence type="ECO:0000256" key="5">
    <source>
        <dbReference type="ARBA" id="ARBA00022741"/>
    </source>
</evidence>
<dbReference type="NCBIfam" id="TIGR02433">
    <property type="entry name" value="lysidine_TilS_C"/>
    <property type="match status" value="1"/>
</dbReference>
<dbReference type="GO" id="GO:0032267">
    <property type="term" value="F:tRNA(Ile)-lysidine synthase activity"/>
    <property type="evidence" value="ECO:0007669"/>
    <property type="project" value="UniProtKB-EC"/>
</dbReference>
<protein>
    <recommendedName>
        <fullName evidence="8">tRNA(Ile)-lysidine synthase</fullName>
        <ecNumber evidence="8">6.3.4.19</ecNumber>
    </recommendedName>
    <alternativeName>
        <fullName evidence="8">tRNA(Ile)-2-lysyl-cytidine synthase</fullName>
    </alternativeName>
    <alternativeName>
        <fullName evidence="8">tRNA(Ile)-lysidine synthetase</fullName>
    </alternativeName>
</protein>
<comment type="subcellular location">
    <subcellularLocation>
        <location evidence="1 8">Cytoplasm</location>
    </subcellularLocation>
</comment>
<dbReference type="InterPro" id="IPR015262">
    <property type="entry name" value="tRNA_Ile_lys_synt_subst-bd"/>
</dbReference>
<dbReference type="SUPFAM" id="SSF52402">
    <property type="entry name" value="Adenine nucleotide alpha hydrolases-like"/>
    <property type="match status" value="1"/>
</dbReference>
<evidence type="ECO:0000256" key="2">
    <source>
        <dbReference type="ARBA" id="ARBA00022490"/>
    </source>
</evidence>
<dbReference type="SMART" id="SM00977">
    <property type="entry name" value="TilS_C"/>
    <property type="match status" value="1"/>
</dbReference>
<organism evidence="10">
    <name type="scientific">Vibrio spartinae</name>
    <dbReference type="NCBI Taxonomy" id="1918945"/>
    <lineage>
        <taxon>Bacteria</taxon>
        <taxon>Pseudomonadati</taxon>
        <taxon>Pseudomonadota</taxon>
        <taxon>Gammaproteobacteria</taxon>
        <taxon>Vibrionales</taxon>
        <taxon>Vibrionaceae</taxon>
        <taxon>Vibrio</taxon>
    </lineage>
</organism>
<dbReference type="Gene3D" id="3.40.50.620">
    <property type="entry name" value="HUPs"/>
    <property type="match status" value="1"/>
</dbReference>
<evidence type="ECO:0000256" key="6">
    <source>
        <dbReference type="ARBA" id="ARBA00022840"/>
    </source>
</evidence>
<dbReference type="EMBL" id="FSSB01000007">
    <property type="protein sequence ID" value="SIO93077.1"/>
    <property type="molecule type" value="Genomic_DNA"/>
</dbReference>
<keyword evidence="6 8" id="KW-0067">ATP-binding</keyword>
<feature type="domain" description="Lysidine-tRNA(Ile) synthetase C-terminal" evidence="9">
    <location>
        <begin position="373"/>
        <end position="442"/>
    </location>
</feature>
<dbReference type="Proteomes" id="UP000184774">
    <property type="component" value="Unassembled WGS sequence"/>
</dbReference>
<proteinExistence type="inferred from homology"/>
<dbReference type="Pfam" id="PF09179">
    <property type="entry name" value="TilS"/>
    <property type="match status" value="1"/>
</dbReference>
<dbReference type="RefSeq" id="WP_074371680.1">
    <property type="nucleotide sequence ID" value="NZ_AP024907.1"/>
</dbReference>
<evidence type="ECO:0000259" key="9">
    <source>
        <dbReference type="SMART" id="SM00977"/>
    </source>
</evidence>